<keyword evidence="1" id="KW-1133">Transmembrane helix</keyword>
<evidence type="ECO:0000256" key="1">
    <source>
        <dbReference type="SAM" id="Phobius"/>
    </source>
</evidence>
<keyword evidence="3" id="KW-1185">Reference proteome</keyword>
<name>A0A7W6C9F0_9HYPH</name>
<protein>
    <submittedName>
        <fullName evidence="2">Uncharacterized protein</fullName>
    </submittedName>
</protein>
<dbReference type="EMBL" id="JACIDV010000007">
    <property type="protein sequence ID" value="MBB3946869.1"/>
    <property type="molecule type" value="Genomic_DNA"/>
</dbReference>
<keyword evidence="1" id="KW-0812">Transmembrane</keyword>
<evidence type="ECO:0000313" key="3">
    <source>
        <dbReference type="Proteomes" id="UP000565286"/>
    </source>
</evidence>
<reference evidence="2 3" key="1">
    <citation type="submission" date="2020-08" db="EMBL/GenBank/DDBJ databases">
        <title>Genomic Encyclopedia of Type Strains, Phase IV (KMG-IV): sequencing the most valuable type-strain genomes for metagenomic binning, comparative biology and taxonomic classification.</title>
        <authorList>
            <person name="Goeker M."/>
        </authorList>
    </citation>
    <scope>NUCLEOTIDE SEQUENCE [LARGE SCALE GENOMIC DNA]</scope>
    <source>
        <strain evidence="2 3">DSM 26438</strain>
    </source>
</reference>
<dbReference type="RefSeq" id="WP_183896788.1">
    <property type="nucleotide sequence ID" value="NZ_JACIDV010000007.1"/>
</dbReference>
<keyword evidence="1" id="KW-0472">Membrane</keyword>
<dbReference type="AlphaFoldDB" id="A0A7W6C9F0"/>
<organism evidence="2 3">
    <name type="scientific">Rhizobium skierniewicense</name>
    <dbReference type="NCBI Taxonomy" id="984260"/>
    <lineage>
        <taxon>Bacteria</taxon>
        <taxon>Pseudomonadati</taxon>
        <taxon>Pseudomonadota</taxon>
        <taxon>Alphaproteobacteria</taxon>
        <taxon>Hyphomicrobiales</taxon>
        <taxon>Rhizobiaceae</taxon>
        <taxon>Rhizobium/Agrobacterium group</taxon>
        <taxon>Rhizobium</taxon>
    </lineage>
</organism>
<dbReference type="Proteomes" id="UP000565286">
    <property type="component" value="Unassembled WGS sequence"/>
</dbReference>
<proteinExistence type="predicted"/>
<evidence type="ECO:0000313" key="2">
    <source>
        <dbReference type="EMBL" id="MBB3946869.1"/>
    </source>
</evidence>
<sequence length="83" mass="9274">MNAALIATFLVLLQPKDAASAWRVGLDFGAGTLIIADANILLFAYRCKMRQQVDQTSPERYKFVILPSLEKPHLKAHFLEDGD</sequence>
<comment type="caution">
    <text evidence="2">The sequence shown here is derived from an EMBL/GenBank/DDBJ whole genome shotgun (WGS) entry which is preliminary data.</text>
</comment>
<accession>A0A7W6C9F0</accession>
<gene>
    <name evidence="2" type="ORF">GGQ73_002823</name>
</gene>
<feature type="transmembrane region" description="Helical" evidence="1">
    <location>
        <begin position="28"/>
        <end position="45"/>
    </location>
</feature>